<organism evidence="5 6">
    <name type="scientific">Gimibacter soli</name>
    <dbReference type="NCBI Taxonomy" id="3024400"/>
    <lineage>
        <taxon>Bacteria</taxon>
        <taxon>Pseudomonadati</taxon>
        <taxon>Pseudomonadota</taxon>
        <taxon>Alphaproteobacteria</taxon>
        <taxon>Kordiimonadales</taxon>
        <taxon>Temperatibacteraceae</taxon>
        <taxon>Gimibacter</taxon>
    </lineage>
</organism>
<name>A0AAE9XQ93_9PROT</name>
<keyword evidence="3" id="KW-0067">ATP-binding</keyword>
<dbReference type="Gene3D" id="3.30.420.40">
    <property type="match status" value="1"/>
</dbReference>
<dbReference type="NCBIfam" id="TIGR00749">
    <property type="entry name" value="glk"/>
    <property type="match status" value="1"/>
</dbReference>
<dbReference type="InterPro" id="IPR043129">
    <property type="entry name" value="ATPase_NBD"/>
</dbReference>
<evidence type="ECO:0000313" key="6">
    <source>
        <dbReference type="Proteomes" id="UP001217500"/>
    </source>
</evidence>
<dbReference type="Pfam" id="PF02685">
    <property type="entry name" value="Glucokinase"/>
    <property type="match status" value="1"/>
</dbReference>
<dbReference type="Gene3D" id="3.40.367.20">
    <property type="match status" value="1"/>
</dbReference>
<dbReference type="EC" id="2.7.1.2" evidence="3"/>
<evidence type="ECO:0000256" key="4">
    <source>
        <dbReference type="RuleBase" id="RU004046"/>
    </source>
</evidence>
<dbReference type="GO" id="GO:0005536">
    <property type="term" value="F:D-glucose binding"/>
    <property type="evidence" value="ECO:0007669"/>
    <property type="project" value="InterPro"/>
</dbReference>
<reference evidence="5" key="1">
    <citation type="submission" date="2023-01" db="EMBL/GenBank/DDBJ databases">
        <title>The genome sequence of Kordiimonadaceae bacterium 6D33.</title>
        <authorList>
            <person name="Liu Y."/>
        </authorList>
    </citation>
    <scope>NUCLEOTIDE SEQUENCE</scope>
    <source>
        <strain evidence="5">6D33</strain>
    </source>
</reference>
<evidence type="ECO:0000256" key="2">
    <source>
        <dbReference type="ARBA" id="ARBA00022777"/>
    </source>
</evidence>
<comment type="catalytic activity">
    <reaction evidence="3">
        <text>D-glucose + ATP = D-glucose 6-phosphate + ADP + H(+)</text>
        <dbReference type="Rhea" id="RHEA:17825"/>
        <dbReference type="ChEBI" id="CHEBI:4167"/>
        <dbReference type="ChEBI" id="CHEBI:15378"/>
        <dbReference type="ChEBI" id="CHEBI:30616"/>
        <dbReference type="ChEBI" id="CHEBI:61548"/>
        <dbReference type="ChEBI" id="CHEBI:456216"/>
        <dbReference type="EC" id="2.7.1.2"/>
    </reaction>
</comment>
<protein>
    <recommendedName>
        <fullName evidence="3">Glucokinase</fullName>
        <ecNumber evidence="3">2.7.1.2</ecNumber>
    </recommendedName>
    <alternativeName>
        <fullName evidence="3">Glucose kinase</fullName>
    </alternativeName>
</protein>
<keyword evidence="2 3" id="KW-0418">Kinase</keyword>
<comment type="subcellular location">
    <subcellularLocation>
        <location evidence="3">Cytoplasm</location>
    </subcellularLocation>
</comment>
<keyword evidence="3" id="KW-0324">Glycolysis</keyword>
<dbReference type="SUPFAM" id="SSF53067">
    <property type="entry name" value="Actin-like ATPase domain"/>
    <property type="match status" value="1"/>
</dbReference>
<dbReference type="AlphaFoldDB" id="A0AAE9XQ93"/>
<dbReference type="InterPro" id="IPR050201">
    <property type="entry name" value="Bacterial_glucokinase"/>
</dbReference>
<dbReference type="PANTHER" id="PTHR47690">
    <property type="entry name" value="GLUCOKINASE"/>
    <property type="match status" value="1"/>
</dbReference>
<dbReference type="Proteomes" id="UP001217500">
    <property type="component" value="Chromosome"/>
</dbReference>
<dbReference type="GO" id="GO:0005524">
    <property type="term" value="F:ATP binding"/>
    <property type="evidence" value="ECO:0007669"/>
    <property type="project" value="UniProtKB-UniRule"/>
</dbReference>
<dbReference type="GO" id="GO:0005829">
    <property type="term" value="C:cytosol"/>
    <property type="evidence" value="ECO:0007669"/>
    <property type="project" value="TreeGrafter"/>
</dbReference>
<dbReference type="GO" id="GO:0006096">
    <property type="term" value="P:glycolytic process"/>
    <property type="evidence" value="ECO:0007669"/>
    <property type="project" value="UniProtKB-UniRule"/>
</dbReference>
<comment type="similarity">
    <text evidence="3 4">Belongs to the bacterial glucokinase family.</text>
</comment>
<dbReference type="RefSeq" id="WP_289503993.1">
    <property type="nucleotide sequence ID" value="NZ_CP116805.1"/>
</dbReference>
<accession>A0AAE9XQ93</accession>
<feature type="binding site" evidence="3">
    <location>
        <begin position="15"/>
        <end position="20"/>
    </location>
    <ligand>
        <name>ATP</name>
        <dbReference type="ChEBI" id="CHEBI:30616"/>
    </ligand>
</feature>
<dbReference type="PANTHER" id="PTHR47690:SF1">
    <property type="entry name" value="GLUCOKINASE"/>
    <property type="match status" value="1"/>
</dbReference>
<evidence type="ECO:0000256" key="1">
    <source>
        <dbReference type="ARBA" id="ARBA00022679"/>
    </source>
</evidence>
<gene>
    <name evidence="3 5" type="primary">glk</name>
    <name evidence="5" type="ORF">PH603_00685</name>
</gene>
<dbReference type="InterPro" id="IPR003836">
    <property type="entry name" value="Glucokinase"/>
</dbReference>
<sequence length="328" mass="34306">MGMKPAPLNRPLVVADIGGTNGRFALASTDTHTGGIRLDGIQRYACREFPSLAVMLGAYLETLGQDDRPSEAHLALAGPVRATGGRITNLDWTIDAESVERDTGLGTVSFLNDFAALAHAVPWLGDSESMVIREGRSEKGAPISVVGPGTGFGVAILMPTNGNWTVVPTEGGHIGFSPSDDREQALVSFLQPDAVHVSVELLMSGRGLTRIYRFLSREATGSVVELSAADISAAAEAGTDPLAVETVHMFLDILARTAGDMALAHGARGGVMIGGGILPKLAHFIDRDRFAKLFSEKGPVTDYLTPIPVRLITTDAAALIGAALASPA</sequence>
<dbReference type="GO" id="GO:0004340">
    <property type="term" value="F:glucokinase activity"/>
    <property type="evidence" value="ECO:0007669"/>
    <property type="project" value="UniProtKB-UniRule"/>
</dbReference>
<keyword evidence="6" id="KW-1185">Reference proteome</keyword>
<dbReference type="KEGG" id="gso:PH603_00685"/>
<evidence type="ECO:0000256" key="3">
    <source>
        <dbReference type="HAMAP-Rule" id="MF_00524"/>
    </source>
</evidence>
<dbReference type="HAMAP" id="MF_00524">
    <property type="entry name" value="Glucokinase"/>
    <property type="match status" value="1"/>
</dbReference>
<evidence type="ECO:0000313" key="5">
    <source>
        <dbReference type="EMBL" id="WCL54274.1"/>
    </source>
</evidence>
<keyword evidence="3" id="KW-0963">Cytoplasm</keyword>
<proteinExistence type="inferred from homology"/>
<keyword evidence="3" id="KW-0547">Nucleotide-binding</keyword>
<dbReference type="CDD" id="cd24008">
    <property type="entry name" value="ASKHA_NBD_GLK"/>
    <property type="match status" value="1"/>
</dbReference>
<keyword evidence="1 3" id="KW-0808">Transferase</keyword>
<dbReference type="EMBL" id="CP116805">
    <property type="protein sequence ID" value="WCL54274.1"/>
    <property type="molecule type" value="Genomic_DNA"/>
</dbReference>